<dbReference type="Gramene" id="mRNA:HanXRQr2_Chr03g0137891">
    <property type="protein sequence ID" value="CDS:HanXRQr2_Chr03g0137891.1"/>
    <property type="gene ID" value="HanXRQr2_Chr03g0137891"/>
</dbReference>
<dbReference type="InParanoid" id="A0A251VBY4"/>
<keyword evidence="4" id="KW-1185">Reference proteome</keyword>
<evidence type="ECO:0000313" key="2">
    <source>
        <dbReference type="EMBL" id="KAF5816768.1"/>
    </source>
</evidence>
<dbReference type="AlphaFoldDB" id="A0A251VBY4"/>
<feature type="compositionally biased region" description="Basic and acidic residues" evidence="1">
    <location>
        <begin position="1"/>
        <end position="16"/>
    </location>
</feature>
<reference evidence="2 4" key="1">
    <citation type="journal article" date="2017" name="Nature">
        <title>The sunflower genome provides insights into oil metabolism, flowering and Asterid evolution.</title>
        <authorList>
            <person name="Badouin H."/>
            <person name="Gouzy J."/>
            <person name="Grassa C.J."/>
            <person name="Murat F."/>
            <person name="Staton S.E."/>
            <person name="Cottret L."/>
            <person name="Lelandais-Briere C."/>
            <person name="Owens G.L."/>
            <person name="Carrere S."/>
            <person name="Mayjonade B."/>
            <person name="Legrand L."/>
            <person name="Gill N."/>
            <person name="Kane N.C."/>
            <person name="Bowers J.E."/>
            <person name="Hubner S."/>
            <person name="Bellec A."/>
            <person name="Berard A."/>
            <person name="Berges H."/>
            <person name="Blanchet N."/>
            <person name="Boniface M.C."/>
            <person name="Brunel D."/>
            <person name="Catrice O."/>
            <person name="Chaidir N."/>
            <person name="Claudel C."/>
            <person name="Donnadieu C."/>
            <person name="Faraut T."/>
            <person name="Fievet G."/>
            <person name="Helmstetter N."/>
            <person name="King M."/>
            <person name="Knapp S.J."/>
            <person name="Lai Z."/>
            <person name="Le Paslier M.C."/>
            <person name="Lippi Y."/>
            <person name="Lorenzon L."/>
            <person name="Mandel J.R."/>
            <person name="Marage G."/>
            <person name="Marchand G."/>
            <person name="Marquand E."/>
            <person name="Bret-Mestries E."/>
            <person name="Morien E."/>
            <person name="Nambeesan S."/>
            <person name="Nguyen T."/>
            <person name="Pegot-Espagnet P."/>
            <person name="Pouilly N."/>
            <person name="Raftis F."/>
            <person name="Sallet E."/>
            <person name="Schiex T."/>
            <person name="Thomas J."/>
            <person name="Vandecasteele C."/>
            <person name="Vares D."/>
            <person name="Vear F."/>
            <person name="Vautrin S."/>
            <person name="Crespi M."/>
            <person name="Mangin B."/>
            <person name="Burke J.M."/>
            <person name="Salse J."/>
            <person name="Munos S."/>
            <person name="Vincourt P."/>
            <person name="Rieseberg L.H."/>
            <person name="Langlade N.B."/>
        </authorList>
    </citation>
    <scope>NUCLEOTIDE SEQUENCE [LARGE SCALE GENOMIC DNA]</scope>
    <source>
        <strain evidence="4">cv. SF193</strain>
        <tissue evidence="2">Leaves</tissue>
    </source>
</reference>
<feature type="region of interest" description="Disordered" evidence="1">
    <location>
        <begin position="1"/>
        <end position="25"/>
    </location>
</feature>
<gene>
    <name evidence="3" type="ORF">HannXRQ_Chr03g0093891</name>
    <name evidence="2" type="ORF">HanXRQr2_Chr03g0137891</name>
</gene>
<dbReference type="EMBL" id="MNCJ02000318">
    <property type="protein sequence ID" value="KAF5816768.1"/>
    <property type="molecule type" value="Genomic_DNA"/>
</dbReference>
<accession>A0A251VBY4</accession>
<protein>
    <submittedName>
        <fullName evidence="3">Uncharacterized protein</fullName>
    </submittedName>
</protein>
<proteinExistence type="predicted"/>
<evidence type="ECO:0000256" key="1">
    <source>
        <dbReference type="SAM" id="MobiDB-lite"/>
    </source>
</evidence>
<evidence type="ECO:0000313" key="3">
    <source>
        <dbReference type="EMBL" id="OTG33108.1"/>
    </source>
</evidence>
<dbReference type="Proteomes" id="UP000215914">
    <property type="component" value="Chromosome 3"/>
</dbReference>
<evidence type="ECO:0000313" key="4">
    <source>
        <dbReference type="Proteomes" id="UP000215914"/>
    </source>
</evidence>
<sequence length="75" mass="8792">MRERRDTERENGDERRGRRLRHRRRRRRQWAAVMVVQQSWVLDSTPAGVVRLGSGSGHISAQVIWFRLTSGCFGT</sequence>
<dbReference type="EMBL" id="CM007892">
    <property type="protein sequence ID" value="OTG33108.1"/>
    <property type="molecule type" value="Genomic_DNA"/>
</dbReference>
<organism evidence="3 4">
    <name type="scientific">Helianthus annuus</name>
    <name type="common">Common sunflower</name>
    <dbReference type="NCBI Taxonomy" id="4232"/>
    <lineage>
        <taxon>Eukaryota</taxon>
        <taxon>Viridiplantae</taxon>
        <taxon>Streptophyta</taxon>
        <taxon>Embryophyta</taxon>
        <taxon>Tracheophyta</taxon>
        <taxon>Spermatophyta</taxon>
        <taxon>Magnoliopsida</taxon>
        <taxon>eudicotyledons</taxon>
        <taxon>Gunneridae</taxon>
        <taxon>Pentapetalae</taxon>
        <taxon>asterids</taxon>
        <taxon>campanulids</taxon>
        <taxon>Asterales</taxon>
        <taxon>Asteraceae</taxon>
        <taxon>Asteroideae</taxon>
        <taxon>Heliantheae alliance</taxon>
        <taxon>Heliantheae</taxon>
        <taxon>Helianthus</taxon>
    </lineage>
</organism>
<name>A0A251VBY4_HELAN</name>
<reference evidence="3" key="2">
    <citation type="submission" date="2017-02" db="EMBL/GenBank/DDBJ databases">
        <title>Sunflower complete genome.</title>
        <authorList>
            <person name="Langlade N."/>
            <person name="Munos S."/>
        </authorList>
    </citation>
    <scope>NUCLEOTIDE SEQUENCE [LARGE SCALE GENOMIC DNA]</scope>
    <source>
        <tissue evidence="3">Leaves</tissue>
    </source>
</reference>
<reference evidence="2" key="3">
    <citation type="submission" date="2020-06" db="EMBL/GenBank/DDBJ databases">
        <title>Helianthus annuus Genome sequencing and assembly Release 2.</title>
        <authorList>
            <person name="Gouzy J."/>
            <person name="Langlade N."/>
            <person name="Munos S."/>
        </authorList>
    </citation>
    <scope>NUCLEOTIDE SEQUENCE</scope>
    <source>
        <tissue evidence="2">Leaves</tissue>
    </source>
</reference>